<sequence length="225" mass="24074">MIDAGLGPRFEAALRDAGAPLTAAKLKRLLVEDGAAEAAVDRAWTAFRKLAAFHPHITRPSRVTYAWSPDPVTPSEALARLGKLLATTSRDRAAARDALVAIVHSGLSAAAAPSDEGRFQGTRLRQARLDGMLAVADLAGEVEEMAYNSGDPDLIVERLQTRVEALAVQQHGRCGEEVPFDPQRHTGVGSVPRQGGPVTVVRPGYTWRDESGETVVLQRVQVAEA</sequence>
<evidence type="ECO:0008006" key="3">
    <source>
        <dbReference type="Google" id="ProtNLM"/>
    </source>
</evidence>
<reference evidence="1" key="1">
    <citation type="submission" date="2021-01" db="EMBL/GenBank/DDBJ databases">
        <title>Whole genome shotgun sequence of Virgisporangium aliadipatigenens NBRC 105644.</title>
        <authorList>
            <person name="Komaki H."/>
            <person name="Tamura T."/>
        </authorList>
    </citation>
    <scope>NUCLEOTIDE SEQUENCE</scope>
    <source>
        <strain evidence="1">NBRC 105644</strain>
    </source>
</reference>
<accession>A0A8J3YPW1</accession>
<keyword evidence="2" id="KW-1185">Reference proteome</keyword>
<proteinExistence type="predicted"/>
<name>A0A8J3YPW1_9ACTN</name>
<dbReference type="EMBL" id="BOPF01000020">
    <property type="protein sequence ID" value="GIJ48292.1"/>
    <property type="molecule type" value="Genomic_DNA"/>
</dbReference>
<comment type="caution">
    <text evidence="1">The sequence shown here is derived from an EMBL/GenBank/DDBJ whole genome shotgun (WGS) entry which is preliminary data.</text>
</comment>
<dbReference type="Proteomes" id="UP000619260">
    <property type="component" value="Unassembled WGS sequence"/>
</dbReference>
<dbReference type="RefSeq" id="WP_203901786.1">
    <property type="nucleotide sequence ID" value="NZ_BOPF01000020.1"/>
</dbReference>
<gene>
    <name evidence="1" type="ORF">Val02_51780</name>
</gene>
<evidence type="ECO:0000313" key="1">
    <source>
        <dbReference type="EMBL" id="GIJ48292.1"/>
    </source>
</evidence>
<protein>
    <recommendedName>
        <fullName evidence="3">Nucleotide exchange factor GrpE</fullName>
    </recommendedName>
</protein>
<dbReference type="AlphaFoldDB" id="A0A8J3YPW1"/>
<organism evidence="1 2">
    <name type="scientific">Virgisporangium aliadipatigenens</name>
    <dbReference type="NCBI Taxonomy" id="741659"/>
    <lineage>
        <taxon>Bacteria</taxon>
        <taxon>Bacillati</taxon>
        <taxon>Actinomycetota</taxon>
        <taxon>Actinomycetes</taxon>
        <taxon>Micromonosporales</taxon>
        <taxon>Micromonosporaceae</taxon>
        <taxon>Virgisporangium</taxon>
    </lineage>
</organism>
<evidence type="ECO:0000313" key="2">
    <source>
        <dbReference type="Proteomes" id="UP000619260"/>
    </source>
</evidence>